<evidence type="ECO:0000256" key="3">
    <source>
        <dbReference type="SAM" id="SignalP"/>
    </source>
</evidence>
<dbReference type="Proteomes" id="UP000319817">
    <property type="component" value="Chromosome"/>
</dbReference>
<evidence type="ECO:0000313" key="4">
    <source>
        <dbReference type="EMBL" id="QDT12988.1"/>
    </source>
</evidence>
<feature type="chain" id="PRO_5021849688" description="Chromosome partition protein Smc" evidence="3">
    <location>
        <begin position="27"/>
        <end position="576"/>
    </location>
</feature>
<keyword evidence="1" id="KW-0175">Coiled coil</keyword>
<evidence type="ECO:0000256" key="1">
    <source>
        <dbReference type="SAM" id="Coils"/>
    </source>
</evidence>
<feature type="compositionally biased region" description="Low complexity" evidence="2">
    <location>
        <begin position="286"/>
        <end position="310"/>
    </location>
</feature>
<feature type="coiled-coil region" evidence="1">
    <location>
        <begin position="468"/>
        <end position="502"/>
    </location>
</feature>
<feature type="signal peptide" evidence="3">
    <location>
        <begin position="1"/>
        <end position="26"/>
    </location>
</feature>
<organism evidence="4 5">
    <name type="scientific">Stieleria marina</name>
    <dbReference type="NCBI Taxonomy" id="1930275"/>
    <lineage>
        <taxon>Bacteria</taxon>
        <taxon>Pseudomonadati</taxon>
        <taxon>Planctomycetota</taxon>
        <taxon>Planctomycetia</taxon>
        <taxon>Pirellulales</taxon>
        <taxon>Pirellulaceae</taxon>
        <taxon>Stieleria</taxon>
    </lineage>
</organism>
<evidence type="ECO:0000313" key="5">
    <source>
        <dbReference type="Proteomes" id="UP000319817"/>
    </source>
</evidence>
<dbReference type="RefSeq" id="WP_419189325.1">
    <property type="nucleotide sequence ID" value="NZ_CP036526.1"/>
</dbReference>
<proteinExistence type="predicted"/>
<evidence type="ECO:0008006" key="6">
    <source>
        <dbReference type="Google" id="ProtNLM"/>
    </source>
</evidence>
<keyword evidence="3" id="KW-0732">Signal</keyword>
<feature type="region of interest" description="Disordered" evidence="2">
    <location>
        <begin position="147"/>
        <end position="341"/>
    </location>
</feature>
<evidence type="ECO:0000256" key="2">
    <source>
        <dbReference type="SAM" id="MobiDB-lite"/>
    </source>
</evidence>
<gene>
    <name evidence="4" type="ORF">K239x_50030</name>
</gene>
<dbReference type="AlphaFoldDB" id="A0A517P0T9"/>
<reference evidence="4 5" key="1">
    <citation type="submission" date="2019-02" db="EMBL/GenBank/DDBJ databases">
        <title>Deep-cultivation of Planctomycetes and their phenomic and genomic characterization uncovers novel biology.</title>
        <authorList>
            <person name="Wiegand S."/>
            <person name="Jogler M."/>
            <person name="Boedeker C."/>
            <person name="Pinto D."/>
            <person name="Vollmers J."/>
            <person name="Rivas-Marin E."/>
            <person name="Kohn T."/>
            <person name="Peeters S.H."/>
            <person name="Heuer A."/>
            <person name="Rast P."/>
            <person name="Oberbeckmann S."/>
            <person name="Bunk B."/>
            <person name="Jeske O."/>
            <person name="Meyerdierks A."/>
            <person name="Storesund J.E."/>
            <person name="Kallscheuer N."/>
            <person name="Luecker S."/>
            <person name="Lage O.M."/>
            <person name="Pohl T."/>
            <person name="Merkel B.J."/>
            <person name="Hornburger P."/>
            <person name="Mueller R.-W."/>
            <person name="Bruemmer F."/>
            <person name="Labrenz M."/>
            <person name="Spormann A.M."/>
            <person name="Op den Camp H."/>
            <person name="Overmann J."/>
            <person name="Amann R."/>
            <person name="Jetten M.S.M."/>
            <person name="Mascher T."/>
            <person name="Medema M.H."/>
            <person name="Devos D.P."/>
            <person name="Kaster A.-K."/>
            <person name="Ovreas L."/>
            <person name="Rohde M."/>
            <person name="Galperin M.Y."/>
            <person name="Jogler C."/>
        </authorList>
    </citation>
    <scope>NUCLEOTIDE SEQUENCE [LARGE SCALE GENOMIC DNA]</scope>
    <source>
        <strain evidence="4 5">K23_9</strain>
    </source>
</reference>
<keyword evidence="5" id="KW-1185">Reference proteome</keyword>
<name>A0A517P0T9_9BACT</name>
<accession>A0A517P0T9</accession>
<dbReference type="EMBL" id="CP036526">
    <property type="protein sequence ID" value="QDT12988.1"/>
    <property type="molecule type" value="Genomic_DNA"/>
</dbReference>
<sequence precursor="true">MKSSLLSCLAFLFLAGLSFFPAPAVADEATLIQKQTAVASRYQRLEELLLRLADVEAAENPERSALLRRAARQSRDKFVLEKLRKASQSLRSQKYQDAVDNQGAAAQDLQAILKLLMSEDRSKRIRDEKDRIAKMIKDLKRIERAQRSTRARTENGADLKEVEAEQKSIADRSKDVKKEISDSEEPTIKTSDEKNDKESDAELKKDPSDQSKEDKKQDGKSGDKKDGDEKKGSEQDGKENAGDRKSDAKEKDGDKKAGQEKDGESKPDQKQAGRPSEGEPQDVKPQDGQQSDQQSQAKQPQSPEQEAEQQLQKAIEKMQKAQEQLKQAQREDATQEQRDAEEELRKAIDRLERILRQLREEEMQRELARLESRLRKMAAMQSKVLDDTTALAATPKIQRNRQTDLKAGDLAFEEKKITLEADRAMLLLREEGSSVAFPEVVDQIRADTQKVAERLAETKIDVVTQGIQQDILAALEEMIAALQQAQRDLEKKQQQQQQGQQQQQQQGEQPLVEALAELKLIRTMERRIKSTTDRYSGLLESGESETGELLPLLQNLAERQNRLYRITRDLVLKRNK</sequence>
<protein>
    <recommendedName>
        <fullName evidence="6">Chromosome partition protein Smc</fullName>
    </recommendedName>
</protein>
<feature type="compositionally biased region" description="Basic and acidic residues" evidence="2">
    <location>
        <begin position="328"/>
        <end position="341"/>
    </location>
</feature>
<feature type="compositionally biased region" description="Basic and acidic residues" evidence="2">
    <location>
        <begin position="147"/>
        <end position="271"/>
    </location>
</feature>